<evidence type="ECO:0000256" key="1">
    <source>
        <dbReference type="SAM" id="SignalP"/>
    </source>
</evidence>
<gene>
    <name evidence="2" type="ORF">C8E01_1315</name>
</gene>
<keyword evidence="3" id="KW-1185">Reference proteome</keyword>
<reference evidence="2 3" key="1">
    <citation type="submission" date="2018-04" db="EMBL/GenBank/DDBJ databases">
        <title>Genomic Encyclopedia of Type Strains, Phase IV (KMG-IV): sequencing the most valuable type-strain genomes for metagenomic binning, comparative biology and taxonomic classification.</title>
        <authorList>
            <person name="Goeker M."/>
        </authorList>
    </citation>
    <scope>NUCLEOTIDE SEQUENCE [LARGE SCALE GENOMIC DNA]</scope>
    <source>
        <strain evidence="2 3">DSM 100231</strain>
    </source>
</reference>
<accession>A0A2U1AGY4</accession>
<dbReference type="Proteomes" id="UP000245466">
    <property type="component" value="Unassembled WGS sequence"/>
</dbReference>
<sequence length="211" mass="24071">MKQTLLLALLLLTATCFAQPSEKHRIHLTVSQGFGSEIFNILISQTSEDTKIVYSKLDSVNKEMASRDKEVINVMNLYAKSNYLDKPNSVEGEKFEQELKKLLLKYSFYTRDSLLLKSNDNKEYSILLDQFHLASKESLEEIAKLNRAGALTGPIVEVKLNSEGETSKVLTYISPGSDKHPLIYKLVSETLNLYRKRHPNSFLEKDHIPVY</sequence>
<dbReference type="EMBL" id="QEKI01000031">
    <property type="protein sequence ID" value="PVY35668.1"/>
    <property type="molecule type" value="Genomic_DNA"/>
</dbReference>
<proteinExistence type="predicted"/>
<dbReference type="RefSeq" id="WP_116545475.1">
    <property type="nucleotide sequence ID" value="NZ_QEKI01000031.1"/>
</dbReference>
<dbReference type="OrthoDB" id="852250at2"/>
<comment type="caution">
    <text evidence="2">The sequence shown here is derived from an EMBL/GenBank/DDBJ whole genome shotgun (WGS) entry which is preliminary data.</text>
</comment>
<protein>
    <submittedName>
        <fullName evidence="2">Uncharacterized protein</fullName>
    </submittedName>
</protein>
<name>A0A2U1AGY4_9BACT</name>
<keyword evidence="1" id="KW-0732">Signal</keyword>
<organism evidence="2 3">
    <name type="scientific">Pontibacter virosus</name>
    <dbReference type="NCBI Taxonomy" id="1765052"/>
    <lineage>
        <taxon>Bacteria</taxon>
        <taxon>Pseudomonadati</taxon>
        <taxon>Bacteroidota</taxon>
        <taxon>Cytophagia</taxon>
        <taxon>Cytophagales</taxon>
        <taxon>Hymenobacteraceae</taxon>
        <taxon>Pontibacter</taxon>
    </lineage>
</organism>
<dbReference type="AlphaFoldDB" id="A0A2U1AGY4"/>
<evidence type="ECO:0000313" key="3">
    <source>
        <dbReference type="Proteomes" id="UP000245466"/>
    </source>
</evidence>
<evidence type="ECO:0000313" key="2">
    <source>
        <dbReference type="EMBL" id="PVY35668.1"/>
    </source>
</evidence>
<feature type="signal peptide" evidence="1">
    <location>
        <begin position="1"/>
        <end position="18"/>
    </location>
</feature>
<feature type="chain" id="PRO_5015507203" evidence="1">
    <location>
        <begin position="19"/>
        <end position="211"/>
    </location>
</feature>